<dbReference type="GO" id="GO:0005576">
    <property type="term" value="C:extracellular region"/>
    <property type="evidence" value="ECO:0007669"/>
    <property type="project" value="InterPro"/>
</dbReference>
<dbReference type="InterPro" id="IPR041462">
    <property type="entry name" value="Bact_A2M_MG6"/>
</dbReference>
<feature type="domain" description="Alpha-2-macroglobulin bait region" evidence="6">
    <location>
        <begin position="966"/>
        <end position="1111"/>
    </location>
</feature>
<dbReference type="InterPro" id="IPR000177">
    <property type="entry name" value="Apple"/>
</dbReference>
<dbReference type="SUPFAM" id="SSF48239">
    <property type="entry name" value="Terpenoid cyclases/Protein prenyltransferases"/>
    <property type="match status" value="1"/>
</dbReference>
<dbReference type="Pfam" id="PF00207">
    <property type="entry name" value="A2M"/>
    <property type="match status" value="1"/>
</dbReference>
<dbReference type="OrthoDB" id="9767116at2"/>
<dbReference type="InterPro" id="IPR008930">
    <property type="entry name" value="Terpenoid_cyclase/PrenylTrfase"/>
</dbReference>
<dbReference type="InterPro" id="IPR051802">
    <property type="entry name" value="YfhM-like"/>
</dbReference>
<dbReference type="PANTHER" id="PTHR40094">
    <property type="entry name" value="ALPHA-2-MACROGLOBULIN HOMOLOG"/>
    <property type="match status" value="1"/>
</dbReference>
<dbReference type="Pfam" id="PF07703">
    <property type="entry name" value="A2M_BRD"/>
    <property type="match status" value="1"/>
</dbReference>
<dbReference type="SMART" id="SM01360">
    <property type="entry name" value="A2M"/>
    <property type="match status" value="1"/>
</dbReference>
<dbReference type="GO" id="GO:0006508">
    <property type="term" value="P:proteolysis"/>
    <property type="evidence" value="ECO:0007669"/>
    <property type="project" value="InterPro"/>
</dbReference>
<comment type="similarity">
    <text evidence="1">Belongs to the protease inhibitor I39 (alpha-2-macroglobulin) family. Bacterial alpha-2-macroglobulin subfamily.</text>
</comment>
<dbReference type="Proteomes" id="UP000449846">
    <property type="component" value="Unassembled WGS sequence"/>
</dbReference>
<organism evidence="8 9">
    <name type="scientific">Paracoccus litorisediminis</name>
    <dbReference type="NCBI Taxonomy" id="2006130"/>
    <lineage>
        <taxon>Bacteria</taxon>
        <taxon>Pseudomonadati</taxon>
        <taxon>Pseudomonadota</taxon>
        <taxon>Alphaproteobacteria</taxon>
        <taxon>Rhodobacterales</taxon>
        <taxon>Paracoccaceae</taxon>
        <taxon>Paracoccus</taxon>
    </lineage>
</organism>
<dbReference type="CDD" id="cd01100">
    <property type="entry name" value="APPLE_Factor_XI_like"/>
    <property type="match status" value="1"/>
</dbReference>
<evidence type="ECO:0000313" key="8">
    <source>
        <dbReference type="EMBL" id="MTH58962.1"/>
    </source>
</evidence>
<dbReference type="CDD" id="cd02891">
    <property type="entry name" value="A2M_like"/>
    <property type="match status" value="1"/>
</dbReference>
<evidence type="ECO:0000256" key="4">
    <source>
        <dbReference type="ARBA" id="ARBA00023157"/>
    </source>
</evidence>
<dbReference type="GO" id="GO:0004866">
    <property type="term" value="F:endopeptidase inhibitor activity"/>
    <property type="evidence" value="ECO:0007669"/>
    <property type="project" value="InterPro"/>
</dbReference>
<dbReference type="Gene3D" id="2.60.40.1930">
    <property type="match status" value="1"/>
</dbReference>
<comment type="caution">
    <text evidence="8">The sequence shown here is derived from an EMBL/GenBank/DDBJ whole genome shotgun (WGS) entry which is preliminary data.</text>
</comment>
<dbReference type="Pfam" id="PF11974">
    <property type="entry name" value="bMG3"/>
    <property type="match status" value="1"/>
</dbReference>
<dbReference type="SMART" id="SM01359">
    <property type="entry name" value="A2M_N_2"/>
    <property type="match status" value="1"/>
</dbReference>
<dbReference type="InterPro" id="IPR047565">
    <property type="entry name" value="Alpha-macroglob_thiol-ester_cl"/>
</dbReference>
<dbReference type="InterPro" id="IPR026284">
    <property type="entry name" value="A2MG_proteobact"/>
</dbReference>
<dbReference type="InterPro" id="IPR041203">
    <property type="entry name" value="Bact_A2M_MG5"/>
</dbReference>
<evidence type="ECO:0000256" key="1">
    <source>
        <dbReference type="ARBA" id="ARBA00010556"/>
    </source>
</evidence>
<dbReference type="InterPro" id="IPR003609">
    <property type="entry name" value="Pan_app"/>
</dbReference>
<protein>
    <submittedName>
        <fullName evidence="8">Alpha-2-macroglobulin</fullName>
    </submittedName>
</protein>
<dbReference type="InterPro" id="IPR041246">
    <property type="entry name" value="Bact_MG10"/>
</dbReference>
<dbReference type="Gene3D" id="1.50.10.20">
    <property type="match status" value="1"/>
</dbReference>
<evidence type="ECO:0000313" key="9">
    <source>
        <dbReference type="Proteomes" id="UP000449846"/>
    </source>
</evidence>
<keyword evidence="9" id="KW-1185">Reference proteome</keyword>
<dbReference type="PIRSF" id="PIRSF038980">
    <property type="entry name" value="A2M_bac"/>
    <property type="match status" value="1"/>
</dbReference>
<evidence type="ECO:0000259" key="6">
    <source>
        <dbReference type="SMART" id="SM01359"/>
    </source>
</evidence>
<dbReference type="Gene3D" id="3.50.4.10">
    <property type="entry name" value="Hepatocyte Growth Factor"/>
    <property type="match status" value="1"/>
</dbReference>
<dbReference type="Pfam" id="PF17972">
    <property type="entry name" value="bMG5"/>
    <property type="match status" value="1"/>
</dbReference>
<dbReference type="InterPro" id="IPR011625">
    <property type="entry name" value="A2M_N_BRD"/>
</dbReference>
<dbReference type="InterPro" id="IPR002890">
    <property type="entry name" value="MG2"/>
</dbReference>
<proteinExistence type="inferred from homology"/>
<evidence type="ECO:0000256" key="3">
    <source>
        <dbReference type="ARBA" id="ARBA00022737"/>
    </source>
</evidence>
<dbReference type="Pfam" id="PF01835">
    <property type="entry name" value="MG2"/>
    <property type="match status" value="1"/>
</dbReference>
<evidence type="ECO:0000256" key="2">
    <source>
        <dbReference type="ARBA" id="ARBA00022729"/>
    </source>
</evidence>
<reference evidence="8 9" key="1">
    <citation type="submission" date="2019-11" db="EMBL/GenBank/DDBJ databases">
        <authorList>
            <person name="Dong K."/>
        </authorList>
    </citation>
    <scope>NUCLEOTIDE SEQUENCE [LARGE SCALE GENOMIC DNA]</scope>
    <source>
        <strain evidence="8 9">NBRC 112902</strain>
    </source>
</reference>
<feature type="domain" description="Alpha-2-macroglobulin" evidence="7">
    <location>
        <begin position="1173"/>
        <end position="1261"/>
    </location>
</feature>
<dbReference type="Pfam" id="PF17962">
    <property type="entry name" value="bMG6"/>
    <property type="match status" value="1"/>
</dbReference>
<dbReference type="SMART" id="SM01419">
    <property type="entry name" value="Thiol-ester_cl"/>
    <property type="match status" value="1"/>
</dbReference>
<accession>A0A844HMT3</accession>
<evidence type="ECO:0000256" key="5">
    <source>
        <dbReference type="SAM" id="SignalP"/>
    </source>
</evidence>
<name>A0A844HMT3_9RHOB</name>
<dbReference type="InterPro" id="IPR001599">
    <property type="entry name" value="Macroglobln_a2"/>
</dbReference>
<feature type="signal peptide" evidence="5">
    <location>
        <begin position="1"/>
        <end position="25"/>
    </location>
</feature>
<keyword evidence="2 5" id="KW-0732">Signal</keyword>
<dbReference type="Pfam" id="PF00024">
    <property type="entry name" value="PAN_1"/>
    <property type="match status" value="1"/>
</dbReference>
<dbReference type="RefSeq" id="WP_155038891.1">
    <property type="nucleotide sequence ID" value="NZ_JBHGCD010000002.1"/>
</dbReference>
<dbReference type="EMBL" id="WMIG01000002">
    <property type="protein sequence ID" value="MTH58962.1"/>
    <property type="molecule type" value="Genomic_DNA"/>
</dbReference>
<keyword evidence="4" id="KW-1015">Disulfide bond</keyword>
<keyword evidence="3" id="KW-0677">Repeat</keyword>
<feature type="chain" id="PRO_5032855311" evidence="5">
    <location>
        <begin position="26"/>
        <end position="1832"/>
    </location>
</feature>
<dbReference type="Pfam" id="PF17973">
    <property type="entry name" value="bMG10"/>
    <property type="match status" value="1"/>
</dbReference>
<dbReference type="PANTHER" id="PTHR40094:SF1">
    <property type="entry name" value="UBIQUITIN DOMAIN-CONTAINING PROTEIN"/>
    <property type="match status" value="1"/>
</dbReference>
<gene>
    <name evidence="8" type="ORF">GL300_07015</name>
</gene>
<evidence type="ECO:0000259" key="7">
    <source>
        <dbReference type="SMART" id="SM01360"/>
    </source>
</evidence>
<sequence length="1832" mass="193094">MLVQSPRHLVAALALGLSLTAPALAQDAPIPDRRLQLLPDADLPGGDLSRIFDTTLQACIQACLGDDQCQALTYNQKARSCFPKSEAGEPAPFAGAISARVVATPDEQRDLARARAGAAAFLSTADLDAALDQARLWPAMTPTQGPGDPRAEAEAAETAGDLAGAARSLSQIVATDDLAEDWTNLARLTLYTSDSNDRQAAGSIASMAVNGYLRADSDAVAGRALSWLAMALERLDRGRDGLSALRLAAQLSPNDPEIATALDESEARNGFRVTDTQVEPESRLPRFCAVMSRELVKGADYAPYLRLPAGDLTVEASGDRLCVAGLTHGQDVEMTLRAGLPSGDGEKLARDVTLKGYVRDRAPEVRFPGRAYVLPASGDQRLSMVTINADRVDLRLLRISDRNLIRTMAEDMFASPLDSWQTDYFSGRMAREVWKGSAEVARPVGRESLNQELTTSLAVPAEAGPLEPGIYILEANVTGQDVQDTGLATQWFVISDFGISTFSGTDGLTVAVRGLRDGGAKPGAEVALVSRSNEVLARVASDAQGIAHFAPGLSLGTGGAEPALVTVTDWQGEGADRAPRDMAFLSLTDPEFDLSDRGIEGQPPAPPIDIFLTTDRGAYRVGEVVNATILARDAQVRALDKLPLTAVVLRPDGVEQARLQPTAAGAGGSTLNWQIPGNAPRGTWRLELRAEADGPALATARLLVEDFLPERIDFTPRLPDGPARAGGELAVSLSAHWLFGAPAANLPVEGQLRLAPSRSLAGFDGYQFGRADDETQPVMESLPAGVTDAQGNYSLQASLPPATQLGPRPFDATVILDLREGAGRPVERVESRIVMPDAPIIGIRPLFEGDTVAENVEARFSLVAVAPDLTRATAPVRWVLNRIDTDYQWYSLDGQWNWEPITTRSRVTEGVAEPGADPAEIAVPVEWGQYELVAEPASGSGGQASVTFSAGWGAVANAGSPTPDRLQVLLDKPAYRSGDTARVKVQALADGMGIVSVLSNRLVAMQTVALKTGENTVDLPVTDDWGAGVYVTVSAIRPLGEVAPGNRVPVRALGLAHAAVDPGPRKLSAAIEAPKETRPRGVIPVTLKVEGAAGQTVQATIAAVDQGILNLTRFAPPDPSGHYFGQRRLGVGLRDLYGRLILPSGAPDGALREGGDAMSANADGPPPTEKLMSWFSGPVTIGADGTAKVEIPVGDFNGEVRVMAVVWSDHGVGQADASVLVRDPVVLTVTAPAFLAPGDAAQVGLRLTHASGPTGAIRLAVQQTGGDAPVLASLPQPEVTLAEKSEAQVQMPITASDAEGVANLRLTLTTPDGNQLSKDIAIAVALNDPDIQRQDRLSVAPGSSVTLPPDLTEGLMPGALLTAAIGPYARLDVAGALARLERYPYGCTEQLTSGALPLLYLPRLSAIEGVGATDTDKAVADAITQILTRQAPNGGFGLWRADSGDLWLEAYTTDFLSRARTAGHQVPDRAFRMAIDNLRNRANYASDPSASSPEDNAALAYALAVLARERAATVGDLRYYADTAAAAFSTPMAAGHLGAALASYGDQARADRMFQQAGAALDQSTPEPQVFRADYGTRLRDATALLALAAEAKTQVIDQTALTSDVAEQIGNAQDSGRSLSTQESVWTVLAAQALSQSPPQASLNGVALDQPVTSLPDASAAIANPGDQPLEVTLTATGKPATPPQAGGRGYRIARSYFTMEGEAIDPTQVPQGTRMVVRLEVTPESDGGGRLIVTNPLPAGWEIDNPNLLRAGDVSSLDWLDGQTDAEMTEFRADRFAAALSWTGTEPFRLAYIIRAVTQGSFRHPSASVEDMYRPEFRAWSAGGHVTVTP</sequence>
<dbReference type="InterPro" id="IPR021868">
    <property type="entry name" value="Alpha_2_Macroglob_MG3"/>
</dbReference>